<dbReference type="AlphaFoldDB" id="A0A2M9HQG3"/>
<dbReference type="EMBL" id="PGLQ01000003">
    <property type="protein sequence ID" value="PJM79045.1"/>
    <property type="molecule type" value="Genomic_DNA"/>
</dbReference>
<keyword evidence="2" id="KW-1185">Reference proteome</keyword>
<evidence type="ECO:0000313" key="2">
    <source>
        <dbReference type="Proteomes" id="UP000228755"/>
    </source>
</evidence>
<sequence length="394" mass="44941">MTAKKTVKAHISRTDRDMYVPCNDPECRYPHVTFASLATLLAFNMLADSRGWKLVGGRIQPQTEKGRKALLRIVQGPEMRHVAEVPQGCSVLLDEPQVSVDTLFDAYAAAEFRKPGYLMRNVSECEWLVRHVRSQRIATVSKTMGCSGLPFEMLVEELTDFFLSRGMKDQSDQEEAVLQILSLIAPELVHADDASLDKVMKEFAAGTVDVDGIRMAACALGRLNTTASRRSARYLITDSKLHLQKRGSSRLLMDYEIDQWHDRLRWYVEGRLKLGFTPEETTKYLPDGKGREHYWLFGFSTIDCCYFENTRIVDTRYLKGRSPSLLRRYLTNVYYNPGNVRYLAYQGTEYTLKQCRNPKTKQEFTAQEAALLGTLLDSRTEAGYQLPSAWRKAA</sequence>
<organism evidence="1 2">
    <name type="scientific">Bifidobacterium scaligerum</name>
    <dbReference type="NCBI Taxonomy" id="2052656"/>
    <lineage>
        <taxon>Bacteria</taxon>
        <taxon>Bacillati</taxon>
        <taxon>Actinomycetota</taxon>
        <taxon>Actinomycetes</taxon>
        <taxon>Bifidobacteriales</taxon>
        <taxon>Bifidobacteriaceae</taxon>
        <taxon>Bifidobacterium</taxon>
    </lineage>
</organism>
<dbReference type="Proteomes" id="UP000228755">
    <property type="component" value="Unassembled WGS sequence"/>
</dbReference>
<protein>
    <submittedName>
        <fullName evidence="1">Uncharacterized protein</fullName>
    </submittedName>
</protein>
<proteinExistence type="predicted"/>
<evidence type="ECO:0000313" key="1">
    <source>
        <dbReference type="EMBL" id="PJM79045.1"/>
    </source>
</evidence>
<dbReference type="RefSeq" id="WP_100496562.1">
    <property type="nucleotide sequence ID" value="NZ_PGLQ01000003.1"/>
</dbReference>
<name>A0A2M9HQG3_9BIFI</name>
<accession>A0A2M9HQG3</accession>
<gene>
    <name evidence="1" type="ORF">CUU80_06840</name>
</gene>
<comment type="caution">
    <text evidence="1">The sequence shown here is derived from an EMBL/GenBank/DDBJ whole genome shotgun (WGS) entry which is preliminary data.</text>
</comment>
<reference evidence="1 2" key="1">
    <citation type="submission" date="2017-11" db="EMBL/GenBank/DDBJ databases">
        <title>Draft genome sequences of strains TRE 1, TRE D, TRE H and TRI 7, isolated from tamarins, belonging to four potential novel Bifidobacterium species.</title>
        <authorList>
            <person name="Mattarelli P."/>
            <person name="Modesto M."/>
            <person name="Bonetti A."/>
            <person name="Puglisi E."/>
            <person name="Morelli L."/>
        </authorList>
    </citation>
    <scope>NUCLEOTIDE SEQUENCE [LARGE SCALE GENOMIC DNA]</scope>
    <source>
        <strain evidence="2">TRED</strain>
    </source>
</reference>